<dbReference type="AlphaFoldDB" id="A0A6N2KN01"/>
<name>A0A6N2KN01_SALVM</name>
<keyword evidence="1" id="KW-0732">Signal</keyword>
<gene>
    <name evidence="2" type="ORF">SVIM_LOCUS107395</name>
</gene>
<feature type="signal peptide" evidence="1">
    <location>
        <begin position="1"/>
        <end position="20"/>
    </location>
</feature>
<protein>
    <submittedName>
        <fullName evidence="2">Uncharacterized protein</fullName>
    </submittedName>
</protein>
<evidence type="ECO:0000256" key="1">
    <source>
        <dbReference type="SAM" id="SignalP"/>
    </source>
</evidence>
<evidence type="ECO:0000313" key="2">
    <source>
        <dbReference type="EMBL" id="VFU29413.1"/>
    </source>
</evidence>
<dbReference type="EMBL" id="CAADRP010000546">
    <property type="protein sequence ID" value="VFU29413.1"/>
    <property type="molecule type" value="Genomic_DNA"/>
</dbReference>
<feature type="chain" id="PRO_5026991406" evidence="1">
    <location>
        <begin position="21"/>
        <end position="59"/>
    </location>
</feature>
<proteinExistence type="predicted"/>
<sequence length="59" mass="7036">MHHVVGKLCFLRLFLSHIKGQLVAYPLVLFNQFWHSMHYDILHKLRPTFNMSNLILSDD</sequence>
<reference evidence="2" key="1">
    <citation type="submission" date="2019-03" db="EMBL/GenBank/DDBJ databases">
        <authorList>
            <person name="Mank J."/>
            <person name="Almeida P."/>
        </authorList>
    </citation>
    <scope>NUCLEOTIDE SEQUENCE</scope>
    <source>
        <strain evidence="2">78183</strain>
    </source>
</reference>
<organism evidence="2">
    <name type="scientific">Salix viminalis</name>
    <name type="common">Common osier</name>
    <name type="synonym">Basket willow</name>
    <dbReference type="NCBI Taxonomy" id="40686"/>
    <lineage>
        <taxon>Eukaryota</taxon>
        <taxon>Viridiplantae</taxon>
        <taxon>Streptophyta</taxon>
        <taxon>Embryophyta</taxon>
        <taxon>Tracheophyta</taxon>
        <taxon>Spermatophyta</taxon>
        <taxon>Magnoliopsida</taxon>
        <taxon>eudicotyledons</taxon>
        <taxon>Gunneridae</taxon>
        <taxon>Pentapetalae</taxon>
        <taxon>rosids</taxon>
        <taxon>fabids</taxon>
        <taxon>Malpighiales</taxon>
        <taxon>Salicaceae</taxon>
        <taxon>Saliceae</taxon>
        <taxon>Salix</taxon>
    </lineage>
</organism>
<accession>A0A6N2KN01</accession>